<reference evidence="10 11" key="1">
    <citation type="journal article" date="2019" name="Genome Biol. Evol.">
        <title>Insights into the evolution of the New World diploid cottons (Gossypium, subgenus Houzingenia) based on genome sequencing.</title>
        <authorList>
            <person name="Grover C.E."/>
            <person name="Arick M.A. 2nd"/>
            <person name="Thrash A."/>
            <person name="Conover J.L."/>
            <person name="Sanders W.S."/>
            <person name="Peterson D.G."/>
            <person name="Frelichowski J.E."/>
            <person name="Scheffler J.A."/>
            <person name="Scheffler B.E."/>
            <person name="Wendel J.F."/>
        </authorList>
    </citation>
    <scope>NUCLEOTIDE SEQUENCE [LARGE SCALE GENOMIC DNA]</scope>
    <source>
        <strain evidence="10">4</strain>
        <tissue evidence="10">Leaf</tissue>
    </source>
</reference>
<dbReference type="PANTHER" id="PTHR27002:SF861">
    <property type="entry name" value="CYSTEINE-RICH RECEPTOR-LIKE PROTEIN KINASE 14 ISOFORM X1"/>
    <property type="match status" value="1"/>
</dbReference>
<dbReference type="InterPro" id="IPR008271">
    <property type="entry name" value="Ser/Thr_kinase_AS"/>
</dbReference>
<evidence type="ECO:0000256" key="4">
    <source>
        <dbReference type="ARBA" id="ARBA00022741"/>
    </source>
</evidence>
<dbReference type="InterPro" id="IPR000719">
    <property type="entry name" value="Prot_kinase_dom"/>
</dbReference>
<dbReference type="PANTHER" id="PTHR27002">
    <property type="entry name" value="RECEPTOR-LIKE SERINE/THREONINE-PROTEIN KINASE SD1-8"/>
    <property type="match status" value="1"/>
</dbReference>
<dbReference type="EC" id="2.7.11.1" evidence="1"/>
<evidence type="ECO:0000256" key="8">
    <source>
        <dbReference type="ARBA" id="ARBA00048679"/>
    </source>
</evidence>
<evidence type="ECO:0000256" key="2">
    <source>
        <dbReference type="ARBA" id="ARBA00022527"/>
    </source>
</evidence>
<comment type="caution">
    <text evidence="10">The sequence shown here is derived from an EMBL/GenBank/DDBJ whole genome shotgun (WGS) entry which is preliminary data.</text>
</comment>
<evidence type="ECO:0000256" key="7">
    <source>
        <dbReference type="ARBA" id="ARBA00047899"/>
    </source>
</evidence>
<dbReference type="GO" id="GO:0005886">
    <property type="term" value="C:plasma membrane"/>
    <property type="evidence" value="ECO:0007669"/>
    <property type="project" value="TreeGrafter"/>
</dbReference>
<dbReference type="Proteomes" id="UP000593574">
    <property type="component" value="Unassembled WGS sequence"/>
</dbReference>
<dbReference type="GO" id="GO:0004674">
    <property type="term" value="F:protein serine/threonine kinase activity"/>
    <property type="evidence" value="ECO:0007669"/>
    <property type="project" value="UniProtKB-KW"/>
</dbReference>
<accession>A0A7J9B3Y5</accession>
<keyword evidence="11" id="KW-1185">Reference proteome</keyword>
<dbReference type="SUPFAM" id="SSF56112">
    <property type="entry name" value="Protein kinase-like (PK-like)"/>
    <property type="match status" value="1"/>
</dbReference>
<name>A0A7J9B3Y5_9ROSI</name>
<keyword evidence="6" id="KW-0067">ATP-binding</keyword>
<dbReference type="GO" id="GO:0005524">
    <property type="term" value="F:ATP binding"/>
    <property type="evidence" value="ECO:0007669"/>
    <property type="project" value="UniProtKB-KW"/>
</dbReference>
<keyword evidence="5" id="KW-0418">Kinase</keyword>
<keyword evidence="4" id="KW-0547">Nucleotide-binding</keyword>
<protein>
    <recommendedName>
        <fullName evidence="1">non-specific serine/threonine protein kinase</fullName>
        <ecNumber evidence="1">2.7.11.1</ecNumber>
    </recommendedName>
</protein>
<evidence type="ECO:0000256" key="6">
    <source>
        <dbReference type="ARBA" id="ARBA00022840"/>
    </source>
</evidence>
<evidence type="ECO:0000256" key="3">
    <source>
        <dbReference type="ARBA" id="ARBA00022679"/>
    </source>
</evidence>
<dbReference type="PROSITE" id="PS00108">
    <property type="entry name" value="PROTEIN_KINASE_ST"/>
    <property type="match status" value="1"/>
</dbReference>
<dbReference type="PROSITE" id="PS50011">
    <property type="entry name" value="PROTEIN_KINASE_DOM"/>
    <property type="match status" value="1"/>
</dbReference>
<evidence type="ECO:0000313" key="10">
    <source>
        <dbReference type="EMBL" id="MBA0730953.1"/>
    </source>
</evidence>
<keyword evidence="3" id="KW-0808">Transferase</keyword>
<dbReference type="Gene3D" id="1.10.510.10">
    <property type="entry name" value="Transferase(Phosphotransferase) domain 1"/>
    <property type="match status" value="1"/>
</dbReference>
<dbReference type="AlphaFoldDB" id="A0A7J9B3Y5"/>
<feature type="domain" description="Protein kinase" evidence="9">
    <location>
        <begin position="1"/>
        <end position="108"/>
    </location>
</feature>
<gene>
    <name evidence="10" type="ORF">Golax_022861</name>
</gene>
<evidence type="ECO:0000256" key="1">
    <source>
        <dbReference type="ARBA" id="ARBA00012513"/>
    </source>
</evidence>
<dbReference type="FunFam" id="1.10.510.10:FF:001023">
    <property type="entry name" value="Os07g0541700 protein"/>
    <property type="match status" value="1"/>
</dbReference>
<organism evidence="10 11">
    <name type="scientific">Gossypium laxum</name>
    <dbReference type="NCBI Taxonomy" id="34288"/>
    <lineage>
        <taxon>Eukaryota</taxon>
        <taxon>Viridiplantae</taxon>
        <taxon>Streptophyta</taxon>
        <taxon>Embryophyta</taxon>
        <taxon>Tracheophyta</taxon>
        <taxon>Spermatophyta</taxon>
        <taxon>Magnoliopsida</taxon>
        <taxon>eudicotyledons</taxon>
        <taxon>Gunneridae</taxon>
        <taxon>Pentapetalae</taxon>
        <taxon>rosids</taxon>
        <taxon>malvids</taxon>
        <taxon>Malvales</taxon>
        <taxon>Malvaceae</taxon>
        <taxon>Malvoideae</taxon>
        <taxon>Gossypium</taxon>
    </lineage>
</organism>
<evidence type="ECO:0000259" key="9">
    <source>
        <dbReference type="PROSITE" id="PS50011"/>
    </source>
</evidence>
<dbReference type="EMBL" id="JABEZV010448082">
    <property type="protein sequence ID" value="MBA0730953.1"/>
    <property type="molecule type" value="Genomic_DNA"/>
</dbReference>
<evidence type="ECO:0000313" key="11">
    <source>
        <dbReference type="Proteomes" id="UP000593574"/>
    </source>
</evidence>
<dbReference type="Pfam" id="PF00069">
    <property type="entry name" value="Pkinase"/>
    <property type="match status" value="1"/>
</dbReference>
<sequence>TAKDSQYRIIHRDLKPANILLDEELNPKISDFGMAKLFALEQSQADTSKIVGIYGYMAPEYSLRGQYSVKYDVYGFGVLVLEIISGQKINSFTNRRFLKGLIDCFFDH</sequence>
<proteinExistence type="predicted"/>
<feature type="non-terminal residue" evidence="10">
    <location>
        <position position="1"/>
    </location>
</feature>
<dbReference type="InterPro" id="IPR011009">
    <property type="entry name" value="Kinase-like_dom_sf"/>
</dbReference>
<comment type="catalytic activity">
    <reaction evidence="8">
        <text>L-seryl-[protein] + ATP = O-phospho-L-seryl-[protein] + ADP + H(+)</text>
        <dbReference type="Rhea" id="RHEA:17989"/>
        <dbReference type="Rhea" id="RHEA-COMP:9863"/>
        <dbReference type="Rhea" id="RHEA-COMP:11604"/>
        <dbReference type="ChEBI" id="CHEBI:15378"/>
        <dbReference type="ChEBI" id="CHEBI:29999"/>
        <dbReference type="ChEBI" id="CHEBI:30616"/>
        <dbReference type="ChEBI" id="CHEBI:83421"/>
        <dbReference type="ChEBI" id="CHEBI:456216"/>
        <dbReference type="EC" id="2.7.11.1"/>
    </reaction>
</comment>
<evidence type="ECO:0000256" key="5">
    <source>
        <dbReference type="ARBA" id="ARBA00022777"/>
    </source>
</evidence>
<comment type="catalytic activity">
    <reaction evidence="7">
        <text>L-threonyl-[protein] + ATP = O-phospho-L-threonyl-[protein] + ADP + H(+)</text>
        <dbReference type="Rhea" id="RHEA:46608"/>
        <dbReference type="Rhea" id="RHEA-COMP:11060"/>
        <dbReference type="Rhea" id="RHEA-COMP:11605"/>
        <dbReference type="ChEBI" id="CHEBI:15378"/>
        <dbReference type="ChEBI" id="CHEBI:30013"/>
        <dbReference type="ChEBI" id="CHEBI:30616"/>
        <dbReference type="ChEBI" id="CHEBI:61977"/>
        <dbReference type="ChEBI" id="CHEBI:456216"/>
        <dbReference type="EC" id="2.7.11.1"/>
    </reaction>
</comment>
<keyword evidence="2" id="KW-0723">Serine/threonine-protein kinase</keyword>